<dbReference type="Pfam" id="PF12904">
    <property type="entry name" value="Collagen_bind_2"/>
    <property type="match status" value="1"/>
</dbReference>
<name>A0A6J4KDF7_9SPHI</name>
<evidence type="ECO:0000313" key="5">
    <source>
        <dbReference type="EMBL" id="CAA9302702.1"/>
    </source>
</evidence>
<dbReference type="PANTHER" id="PTHR37836">
    <property type="entry name" value="LMO1036 PROTEIN"/>
    <property type="match status" value="1"/>
</dbReference>
<dbReference type="Pfam" id="PF13204">
    <property type="entry name" value="Apiosidase"/>
    <property type="match status" value="1"/>
</dbReference>
<dbReference type="PANTHER" id="PTHR37836:SF3">
    <property type="entry name" value="ENDOGLUCANASE"/>
    <property type="match status" value="1"/>
</dbReference>
<sequence>MLFTPFRLLFALLLAGVCATAQPLRVAPNGRYLVDGQGKPFFYLGDTAWEIFSRLTREEAGQYLKNRAAKGFTVIEAPVLPIFGRLQAPNAYGQVPLHGQDPDRPNEAYFELVDYVVNAANGLGMYFALAPTWGDKVSMTAWSGSGPEIFTPEKARRYGEWIGRRYRDKRIIWMLGGDRNPEKPEHLAAWREMAAGIEAGTGGNCLLTYHPEGPGNSAVYFHDDAWLDFNMVQSGHSRKDYPNDSLIGVNYARQPAKPTLDGEPRYEDHPVDWKPAKGWFDDYDVRQAAYWALLSGAAGHVYGNHNVWQFWQPGREPVSHARTPWQQALDQPGAAQMGYARKLFESVAWHTLVPAPQLLRNPGSGTGRQVAAASADGTLLVAYSPLGEPLRVDAQQFSPGSGTARWFDPRNGTFSPVRKQPAAGKPFVPPSKGRGQDWVLVLEKSTLR</sequence>
<feature type="chain" id="PRO_5026727554" evidence="2">
    <location>
        <begin position="22"/>
        <end position="448"/>
    </location>
</feature>
<feature type="domain" description="Apiosidase-like catalytic" evidence="4">
    <location>
        <begin position="28"/>
        <end position="349"/>
    </location>
</feature>
<feature type="signal peptide" evidence="2">
    <location>
        <begin position="1"/>
        <end position="21"/>
    </location>
</feature>
<feature type="region of interest" description="Disordered" evidence="1">
    <location>
        <begin position="402"/>
        <end position="431"/>
    </location>
</feature>
<dbReference type="InterPro" id="IPR024749">
    <property type="entry name" value="Collagen-bd_put"/>
</dbReference>
<reference evidence="5" key="1">
    <citation type="submission" date="2020-02" db="EMBL/GenBank/DDBJ databases">
        <authorList>
            <person name="Meier V. D."/>
        </authorList>
    </citation>
    <scope>NUCLEOTIDE SEQUENCE</scope>
    <source>
        <strain evidence="5">AVDCRST_MAG56</strain>
    </source>
</reference>
<gene>
    <name evidence="5" type="ORF">AVDCRST_MAG56-5633</name>
</gene>
<evidence type="ECO:0000259" key="4">
    <source>
        <dbReference type="Pfam" id="PF13204"/>
    </source>
</evidence>
<dbReference type="InterPro" id="IPR017853">
    <property type="entry name" value="GH"/>
</dbReference>
<dbReference type="Gene3D" id="3.20.20.80">
    <property type="entry name" value="Glycosidases"/>
    <property type="match status" value="1"/>
</dbReference>
<dbReference type="InterPro" id="IPR025277">
    <property type="entry name" value="Apiosidase-like_cat_dom"/>
</dbReference>
<evidence type="ECO:0000256" key="1">
    <source>
        <dbReference type="SAM" id="MobiDB-lite"/>
    </source>
</evidence>
<keyword evidence="2" id="KW-0732">Signal</keyword>
<protein>
    <submittedName>
        <fullName evidence="5">GH140</fullName>
    </submittedName>
</protein>
<dbReference type="EMBL" id="CADCTQ010000462">
    <property type="protein sequence ID" value="CAA9302702.1"/>
    <property type="molecule type" value="Genomic_DNA"/>
</dbReference>
<dbReference type="AlphaFoldDB" id="A0A6J4KDF7"/>
<proteinExistence type="predicted"/>
<accession>A0A6J4KDF7</accession>
<dbReference type="SUPFAM" id="SSF51445">
    <property type="entry name" value="(Trans)glycosidases"/>
    <property type="match status" value="1"/>
</dbReference>
<evidence type="ECO:0000259" key="3">
    <source>
        <dbReference type="Pfam" id="PF12904"/>
    </source>
</evidence>
<feature type="domain" description="Putative collagen-binding" evidence="3">
    <location>
        <begin position="353"/>
        <end position="443"/>
    </location>
</feature>
<evidence type="ECO:0000256" key="2">
    <source>
        <dbReference type="SAM" id="SignalP"/>
    </source>
</evidence>
<organism evidence="5">
    <name type="scientific">uncultured Cytophagales bacterium</name>
    <dbReference type="NCBI Taxonomy" id="158755"/>
    <lineage>
        <taxon>Bacteria</taxon>
        <taxon>Pseudomonadati</taxon>
        <taxon>Bacteroidota</taxon>
        <taxon>Sphingobacteriia</taxon>
        <taxon>Sphingobacteriales</taxon>
        <taxon>environmental samples</taxon>
    </lineage>
</organism>